<dbReference type="EMBL" id="JAHQIW010007066">
    <property type="protein sequence ID" value="KAJ1371937.1"/>
    <property type="molecule type" value="Genomic_DNA"/>
</dbReference>
<evidence type="ECO:0000256" key="5">
    <source>
        <dbReference type="ARBA" id="ARBA00023136"/>
    </source>
</evidence>
<comment type="similarity">
    <text evidence="2 7">Belongs to the peroxisomal membrane protein PXMP2/4 family.</text>
</comment>
<accession>A0AAD5R8Z3</accession>
<feature type="transmembrane region" description="Helical" evidence="7">
    <location>
        <begin position="145"/>
        <end position="164"/>
    </location>
</feature>
<keyword evidence="9" id="KW-1185">Reference proteome</keyword>
<evidence type="ECO:0000256" key="3">
    <source>
        <dbReference type="ARBA" id="ARBA00022692"/>
    </source>
</evidence>
<evidence type="ECO:0000256" key="1">
    <source>
        <dbReference type="ARBA" id="ARBA00004141"/>
    </source>
</evidence>
<dbReference type="Proteomes" id="UP001196413">
    <property type="component" value="Unassembled WGS sequence"/>
</dbReference>
<proteinExistence type="inferred from homology"/>
<dbReference type="GO" id="GO:0015267">
    <property type="term" value="F:channel activity"/>
    <property type="evidence" value="ECO:0007669"/>
    <property type="project" value="TreeGrafter"/>
</dbReference>
<comment type="caution">
    <text evidence="8">The sequence shown here is derived from an EMBL/GenBank/DDBJ whole genome shotgun (WGS) entry which is preliminary data.</text>
</comment>
<dbReference type="PANTHER" id="PTHR11266:SF17">
    <property type="entry name" value="PROTEIN MPV17"/>
    <property type="match status" value="1"/>
</dbReference>
<evidence type="ECO:0000256" key="4">
    <source>
        <dbReference type="ARBA" id="ARBA00022989"/>
    </source>
</evidence>
<protein>
    <recommendedName>
        <fullName evidence="6">Mitochondrial inner membrane protein Mpv17</fullName>
    </recommendedName>
</protein>
<evidence type="ECO:0000313" key="9">
    <source>
        <dbReference type="Proteomes" id="UP001196413"/>
    </source>
</evidence>
<dbReference type="PANTHER" id="PTHR11266">
    <property type="entry name" value="PEROXISOMAL MEMBRANE PROTEIN 2, PXMP2 MPV17"/>
    <property type="match status" value="1"/>
</dbReference>
<feature type="transmembrane region" description="Helical" evidence="7">
    <location>
        <begin position="185"/>
        <end position="206"/>
    </location>
</feature>
<dbReference type="GO" id="GO:1901858">
    <property type="term" value="P:regulation of mitochondrial DNA metabolic process"/>
    <property type="evidence" value="ECO:0007669"/>
    <property type="project" value="TreeGrafter"/>
</dbReference>
<feature type="transmembrane region" description="Helical" evidence="7">
    <location>
        <begin position="234"/>
        <end position="255"/>
    </location>
</feature>
<keyword evidence="4 7" id="KW-1133">Transmembrane helix</keyword>
<evidence type="ECO:0000256" key="6">
    <source>
        <dbReference type="ARBA" id="ARBA00049743"/>
    </source>
</evidence>
<dbReference type="AlphaFoldDB" id="A0AAD5R8Z3"/>
<gene>
    <name evidence="8" type="primary">MPV17_2</name>
    <name evidence="8" type="ORF">KIN20_033983</name>
</gene>
<dbReference type="Pfam" id="PF04117">
    <property type="entry name" value="Mpv17_PMP22"/>
    <property type="match status" value="1"/>
</dbReference>
<evidence type="ECO:0000313" key="8">
    <source>
        <dbReference type="EMBL" id="KAJ1371937.1"/>
    </source>
</evidence>
<keyword evidence="5 7" id="KW-0472">Membrane</keyword>
<dbReference type="GO" id="GO:0005739">
    <property type="term" value="C:mitochondrion"/>
    <property type="evidence" value="ECO:0007669"/>
    <property type="project" value="TreeGrafter"/>
</dbReference>
<sequence length="277" mass="31367">MVPLFFEAIDPPGPSTPSTTGRIPSFFNVVDPRGPFNQPVVGPPGPFNQPGIVVVPSFFIAIDPSGPFRLLRSVMVPLFLGAIDPRYLLKIGMLIRLFQSSLKKQPLLTQVIASGVIAGGGDAFCQTVFEKRGLKSYDTMRTSRFVILASFFIAPSLNVWFKALERVKGSPNIVPLKRMIIDQTLFSPWFNALILLNLRLLEGISFKESYRKMKNDWWTIYKNSLKVWPAVQLINFYLIPLNMRIIVVQLVAFFWNSYLSFKTQKTHVVVEPILPLY</sequence>
<dbReference type="InterPro" id="IPR007248">
    <property type="entry name" value="Mpv17_PMP22"/>
</dbReference>
<name>A0AAD5R8Z3_PARTN</name>
<evidence type="ECO:0000256" key="7">
    <source>
        <dbReference type="RuleBase" id="RU363053"/>
    </source>
</evidence>
<organism evidence="8 9">
    <name type="scientific">Parelaphostrongylus tenuis</name>
    <name type="common">Meningeal worm</name>
    <dbReference type="NCBI Taxonomy" id="148309"/>
    <lineage>
        <taxon>Eukaryota</taxon>
        <taxon>Metazoa</taxon>
        <taxon>Ecdysozoa</taxon>
        <taxon>Nematoda</taxon>
        <taxon>Chromadorea</taxon>
        <taxon>Rhabditida</taxon>
        <taxon>Rhabditina</taxon>
        <taxon>Rhabditomorpha</taxon>
        <taxon>Strongyloidea</taxon>
        <taxon>Metastrongylidae</taxon>
        <taxon>Parelaphostrongylus</taxon>
    </lineage>
</organism>
<dbReference type="GO" id="GO:0016020">
    <property type="term" value="C:membrane"/>
    <property type="evidence" value="ECO:0007669"/>
    <property type="project" value="UniProtKB-SubCell"/>
</dbReference>
<comment type="subcellular location">
    <subcellularLocation>
        <location evidence="1">Membrane</location>
        <topology evidence="1">Multi-pass membrane protein</topology>
    </subcellularLocation>
</comment>
<reference evidence="8" key="1">
    <citation type="submission" date="2021-06" db="EMBL/GenBank/DDBJ databases">
        <title>Parelaphostrongylus tenuis whole genome reference sequence.</title>
        <authorList>
            <person name="Garwood T.J."/>
            <person name="Larsen P.A."/>
            <person name="Fountain-Jones N.M."/>
            <person name="Garbe J.R."/>
            <person name="Macchietto M.G."/>
            <person name="Kania S.A."/>
            <person name="Gerhold R.W."/>
            <person name="Richards J.E."/>
            <person name="Wolf T.M."/>
        </authorList>
    </citation>
    <scope>NUCLEOTIDE SEQUENCE</scope>
    <source>
        <strain evidence="8">MNPRO001-30</strain>
        <tissue evidence="8">Meninges</tissue>
    </source>
</reference>
<evidence type="ECO:0000256" key="2">
    <source>
        <dbReference type="ARBA" id="ARBA00006824"/>
    </source>
</evidence>
<keyword evidence="3 7" id="KW-0812">Transmembrane</keyword>
<feature type="transmembrane region" description="Helical" evidence="7">
    <location>
        <begin position="107"/>
        <end position="129"/>
    </location>
</feature>